<dbReference type="Pfam" id="PF10168">
    <property type="entry name" value="Nup88"/>
    <property type="match status" value="1"/>
</dbReference>
<evidence type="ECO:0000313" key="2">
    <source>
        <dbReference type="EMBL" id="KRY14424.1"/>
    </source>
</evidence>
<keyword evidence="3" id="KW-1185">Reference proteome</keyword>
<organism evidence="2 3">
    <name type="scientific">Trichinella patagoniensis</name>
    <dbReference type="NCBI Taxonomy" id="990121"/>
    <lineage>
        <taxon>Eukaryota</taxon>
        <taxon>Metazoa</taxon>
        <taxon>Ecdysozoa</taxon>
        <taxon>Nematoda</taxon>
        <taxon>Enoplea</taxon>
        <taxon>Dorylaimia</taxon>
        <taxon>Trichinellida</taxon>
        <taxon>Trichinellidae</taxon>
        <taxon>Trichinella</taxon>
    </lineage>
</organism>
<feature type="coiled-coil region" evidence="1">
    <location>
        <begin position="128"/>
        <end position="176"/>
    </location>
</feature>
<dbReference type="EMBL" id="JYDQ01000117">
    <property type="protein sequence ID" value="KRY14424.1"/>
    <property type="molecule type" value="Genomic_DNA"/>
</dbReference>
<protein>
    <submittedName>
        <fullName evidence="2">Uncharacterized protein</fullName>
    </submittedName>
</protein>
<dbReference type="OrthoDB" id="341482at2759"/>
<reference evidence="2 3" key="1">
    <citation type="submission" date="2015-01" db="EMBL/GenBank/DDBJ databases">
        <title>Evolution of Trichinella species and genotypes.</title>
        <authorList>
            <person name="Korhonen P.K."/>
            <person name="Edoardo P."/>
            <person name="Giuseppe L.R."/>
            <person name="Gasser R.B."/>
        </authorList>
    </citation>
    <scope>NUCLEOTIDE SEQUENCE [LARGE SCALE GENOMIC DNA]</scope>
    <source>
        <strain evidence="2">ISS2496</strain>
    </source>
</reference>
<dbReference type="Proteomes" id="UP000054783">
    <property type="component" value="Unassembled WGS sequence"/>
</dbReference>
<evidence type="ECO:0000256" key="1">
    <source>
        <dbReference type="SAM" id="Coils"/>
    </source>
</evidence>
<accession>A0A0V0ZP81</accession>
<evidence type="ECO:0000313" key="3">
    <source>
        <dbReference type="Proteomes" id="UP000054783"/>
    </source>
</evidence>
<dbReference type="AlphaFoldDB" id="A0A0V0ZP81"/>
<proteinExistence type="predicted"/>
<dbReference type="InterPro" id="IPR019321">
    <property type="entry name" value="Nucleoporin_Nup88"/>
</dbReference>
<name>A0A0V0ZP81_9BILA</name>
<gene>
    <name evidence="2" type="ORF">T12_7611</name>
</gene>
<keyword evidence="1" id="KW-0175">Coiled coil</keyword>
<sequence>MPSKASSVHSEFIGVAFVNAENQAASFLIALTSDFSITTIRLPHFSDASDNSADRSTVEKDPAAVAKNSSGFMLEVEKLLPTERRFPILCNESNSKFDGRLLKRVFDMVESKFFSKLKPARQFVIDRVNDLERLYEQEVADLDALSSNHSFLKIIIGDLEKDLDVLQSNNEAIIQRTDVLKRYIHKENAPLSTAEAQALFELRQMEASVSCLFQMLRQATGELDSFQFEMEQIVYARSKLTEAQYEALLRTINENDSYISKTLELLTAVKKLLDSTDA</sequence>
<dbReference type="STRING" id="990121.A0A0V0ZP81"/>
<comment type="caution">
    <text evidence="2">The sequence shown here is derived from an EMBL/GenBank/DDBJ whole genome shotgun (WGS) entry which is preliminary data.</text>
</comment>